<sequence>MGKKGLSSRVAANDSPIPILLSPFVSKAQDVQNITFHGLGETITIFSDNSMPSVRIPLATPADMPHWEELDVLLECFPTFTSMESLVFHINEFFLIMEWVPMV</sequence>
<keyword evidence="2" id="KW-1185">Reference proteome</keyword>
<dbReference type="EMBL" id="JARBHA010000016">
    <property type="protein sequence ID" value="KAJ9678966.1"/>
    <property type="molecule type" value="Genomic_DNA"/>
</dbReference>
<gene>
    <name evidence="1" type="ORF">PVL29_021011</name>
</gene>
<evidence type="ECO:0000313" key="2">
    <source>
        <dbReference type="Proteomes" id="UP001168098"/>
    </source>
</evidence>
<proteinExistence type="predicted"/>
<dbReference type="AlphaFoldDB" id="A0AA38YYD0"/>
<name>A0AA38YYD0_VITRO</name>
<evidence type="ECO:0000313" key="1">
    <source>
        <dbReference type="EMBL" id="KAJ9678966.1"/>
    </source>
</evidence>
<protein>
    <submittedName>
        <fullName evidence="1">Uncharacterized protein</fullName>
    </submittedName>
</protein>
<accession>A0AA38YYD0</accession>
<organism evidence="1 2">
    <name type="scientific">Vitis rotundifolia</name>
    <name type="common">Muscadine grape</name>
    <dbReference type="NCBI Taxonomy" id="103349"/>
    <lineage>
        <taxon>Eukaryota</taxon>
        <taxon>Viridiplantae</taxon>
        <taxon>Streptophyta</taxon>
        <taxon>Embryophyta</taxon>
        <taxon>Tracheophyta</taxon>
        <taxon>Spermatophyta</taxon>
        <taxon>Magnoliopsida</taxon>
        <taxon>eudicotyledons</taxon>
        <taxon>Gunneridae</taxon>
        <taxon>Pentapetalae</taxon>
        <taxon>rosids</taxon>
        <taxon>Vitales</taxon>
        <taxon>Vitaceae</taxon>
        <taxon>Viteae</taxon>
        <taxon>Vitis</taxon>
    </lineage>
</organism>
<comment type="caution">
    <text evidence="1">The sequence shown here is derived from an EMBL/GenBank/DDBJ whole genome shotgun (WGS) entry which is preliminary data.</text>
</comment>
<reference evidence="1 2" key="1">
    <citation type="journal article" date="2023" name="BMC Biotechnol.">
        <title>Vitis rotundifolia cv Carlos genome sequencing.</title>
        <authorList>
            <person name="Huff M."/>
            <person name="Hulse-Kemp A."/>
            <person name="Scheffler B."/>
            <person name="Youngblood R."/>
            <person name="Simpson S."/>
            <person name="Babiker E."/>
            <person name="Staton M."/>
        </authorList>
    </citation>
    <scope>NUCLEOTIDE SEQUENCE [LARGE SCALE GENOMIC DNA]</scope>
    <source>
        <tissue evidence="1">Leaf</tissue>
    </source>
</reference>
<dbReference type="Proteomes" id="UP001168098">
    <property type="component" value="Unassembled WGS sequence"/>
</dbReference>